<comment type="caution">
    <text evidence="3">The sequence shown here is derived from an EMBL/GenBank/DDBJ whole genome shotgun (WGS) entry which is preliminary data.</text>
</comment>
<dbReference type="Pfam" id="PF09335">
    <property type="entry name" value="VTT_dom"/>
    <property type="match status" value="1"/>
</dbReference>
<sequence length="224" mass="25091">MLGSFLIILLMIHDGGVLRRPSRNSVVGTFIAFLLFLKSPYFGQLQLWAQKHTVLYVVLLLSIKIAGIIWPPIPGGTLTLASAPLIGWKQAYIIDLIGSTVGSSAAYVLGKKYGEAFIRRIISSEAVEEMKKFKIVKGKEPETIFMLRMTVGQSASELLAYGAGFLKLKYKTFFLSTTIAHAVLGIPMYYLTETWVHTKSWIPALFIAIILLPILIKFRTRYFE</sequence>
<gene>
    <name evidence="3" type="ORF">UX69_C0012G0009</name>
</gene>
<keyword evidence="1" id="KW-0812">Transmembrane</keyword>
<feature type="transmembrane region" description="Helical" evidence="1">
    <location>
        <begin position="91"/>
        <end position="110"/>
    </location>
</feature>
<proteinExistence type="predicted"/>
<protein>
    <recommendedName>
        <fullName evidence="2">VTT domain-containing protein</fullName>
    </recommendedName>
</protein>
<dbReference type="EMBL" id="LCNE01000012">
    <property type="protein sequence ID" value="KKU48717.1"/>
    <property type="molecule type" value="Genomic_DNA"/>
</dbReference>
<evidence type="ECO:0000313" key="4">
    <source>
        <dbReference type="Proteomes" id="UP000033946"/>
    </source>
</evidence>
<evidence type="ECO:0000259" key="2">
    <source>
        <dbReference type="Pfam" id="PF09335"/>
    </source>
</evidence>
<dbReference type="AlphaFoldDB" id="A0A0G1QUY3"/>
<organism evidence="3 4">
    <name type="scientific">candidate division WWE3 bacterium GW2011_GWA2_46_9</name>
    <dbReference type="NCBI Taxonomy" id="1619111"/>
    <lineage>
        <taxon>Bacteria</taxon>
        <taxon>Katanobacteria</taxon>
    </lineage>
</organism>
<dbReference type="Proteomes" id="UP000033946">
    <property type="component" value="Unassembled WGS sequence"/>
</dbReference>
<accession>A0A0G1QUY3</accession>
<reference evidence="3 4" key="1">
    <citation type="journal article" date="2015" name="Nature">
        <title>rRNA introns, odd ribosomes, and small enigmatic genomes across a large radiation of phyla.</title>
        <authorList>
            <person name="Brown C.T."/>
            <person name="Hug L.A."/>
            <person name="Thomas B.C."/>
            <person name="Sharon I."/>
            <person name="Castelle C.J."/>
            <person name="Singh A."/>
            <person name="Wilkins M.J."/>
            <person name="Williams K.H."/>
            <person name="Banfield J.F."/>
        </authorList>
    </citation>
    <scope>NUCLEOTIDE SEQUENCE [LARGE SCALE GENOMIC DNA]</scope>
</reference>
<evidence type="ECO:0000256" key="1">
    <source>
        <dbReference type="SAM" id="Phobius"/>
    </source>
</evidence>
<feature type="domain" description="VTT" evidence="2">
    <location>
        <begin position="73"/>
        <end position="190"/>
    </location>
</feature>
<keyword evidence="1" id="KW-0472">Membrane</keyword>
<feature type="transmembrane region" description="Helical" evidence="1">
    <location>
        <begin position="25"/>
        <end position="42"/>
    </location>
</feature>
<feature type="transmembrane region" description="Helical" evidence="1">
    <location>
        <begin position="54"/>
        <end position="71"/>
    </location>
</feature>
<keyword evidence="1" id="KW-1133">Transmembrane helix</keyword>
<dbReference type="InterPro" id="IPR032816">
    <property type="entry name" value="VTT_dom"/>
</dbReference>
<feature type="transmembrane region" description="Helical" evidence="1">
    <location>
        <begin position="198"/>
        <end position="216"/>
    </location>
</feature>
<evidence type="ECO:0000313" key="3">
    <source>
        <dbReference type="EMBL" id="KKU48717.1"/>
    </source>
</evidence>
<feature type="transmembrane region" description="Helical" evidence="1">
    <location>
        <begin position="173"/>
        <end position="192"/>
    </location>
</feature>
<name>A0A0G1QUY3_UNCKA</name>